<dbReference type="InterPro" id="IPR001828">
    <property type="entry name" value="ANF_lig-bd_rcpt"/>
</dbReference>
<keyword evidence="9" id="KW-1185">Reference proteome</keyword>
<dbReference type="InterPro" id="IPR000337">
    <property type="entry name" value="GPCR_3"/>
</dbReference>
<sequence>MASLNEEPKSARIEVDGENVVVLGGLFPVHSKGPSEEDRCGPMLLEKGIQRLEAMLYAIDQINNNTNYWNFKMGATILDTCSSDSYALEQSLQFLHYSCGPNANISRKVTAVVGAANSVVSASVANIFRLFQIPQVSYASTSEELDEIYK</sequence>
<dbReference type="PRINTS" id="PR00248">
    <property type="entry name" value="GPCRMGR"/>
</dbReference>
<accession>A0A8X6NZ27</accession>
<dbReference type="GO" id="GO:0004930">
    <property type="term" value="F:G protein-coupled receptor activity"/>
    <property type="evidence" value="ECO:0007669"/>
    <property type="project" value="InterPro"/>
</dbReference>
<reference evidence="8" key="1">
    <citation type="submission" date="2020-08" db="EMBL/GenBank/DDBJ databases">
        <title>Multicomponent nature underlies the extraordinary mechanical properties of spider dragline silk.</title>
        <authorList>
            <person name="Kono N."/>
            <person name="Nakamura H."/>
            <person name="Mori M."/>
            <person name="Yoshida Y."/>
            <person name="Ohtoshi R."/>
            <person name="Malay A.D."/>
            <person name="Moran D.A.P."/>
            <person name="Tomita M."/>
            <person name="Numata K."/>
            <person name="Arakawa K."/>
        </authorList>
    </citation>
    <scope>NUCLEOTIDE SEQUENCE</scope>
</reference>
<evidence type="ECO:0000256" key="4">
    <source>
        <dbReference type="ARBA" id="ARBA00023136"/>
    </source>
</evidence>
<keyword evidence="3" id="KW-1133">Transmembrane helix</keyword>
<dbReference type="Proteomes" id="UP000887013">
    <property type="component" value="Unassembled WGS sequence"/>
</dbReference>
<dbReference type="EMBL" id="BMAW01063581">
    <property type="protein sequence ID" value="GFT40950.1"/>
    <property type="molecule type" value="Genomic_DNA"/>
</dbReference>
<keyword evidence="5 8" id="KW-0675">Receptor</keyword>
<dbReference type="OrthoDB" id="425344at2759"/>
<comment type="subcellular location">
    <subcellularLocation>
        <location evidence="1">Membrane</location>
        <topology evidence="1">Multi-pass membrane protein</topology>
    </subcellularLocation>
</comment>
<protein>
    <submittedName>
        <fullName evidence="8">Metabotropic glutamate receptor 7</fullName>
    </submittedName>
</protein>
<dbReference type="SUPFAM" id="SSF53822">
    <property type="entry name" value="Periplasmic binding protein-like I"/>
    <property type="match status" value="1"/>
</dbReference>
<dbReference type="Pfam" id="PF01094">
    <property type="entry name" value="ANF_receptor"/>
    <property type="match status" value="1"/>
</dbReference>
<comment type="caution">
    <text evidence="8">The sequence shown here is derived from an EMBL/GenBank/DDBJ whole genome shotgun (WGS) entry which is preliminary data.</text>
</comment>
<keyword evidence="6" id="KW-0325">Glycoprotein</keyword>
<gene>
    <name evidence="8" type="primary">GRM7</name>
    <name evidence="8" type="ORF">NPIL_159661</name>
</gene>
<evidence type="ECO:0000256" key="1">
    <source>
        <dbReference type="ARBA" id="ARBA00004141"/>
    </source>
</evidence>
<evidence type="ECO:0000313" key="9">
    <source>
        <dbReference type="Proteomes" id="UP000887013"/>
    </source>
</evidence>
<keyword evidence="4" id="KW-0472">Membrane</keyword>
<proteinExistence type="predicted"/>
<dbReference type="Gene3D" id="3.40.50.2300">
    <property type="match status" value="1"/>
</dbReference>
<name>A0A8X6NZ27_NEPPI</name>
<evidence type="ECO:0000256" key="2">
    <source>
        <dbReference type="ARBA" id="ARBA00022692"/>
    </source>
</evidence>
<dbReference type="GO" id="GO:0016020">
    <property type="term" value="C:membrane"/>
    <property type="evidence" value="ECO:0007669"/>
    <property type="project" value="UniProtKB-SubCell"/>
</dbReference>
<organism evidence="8 9">
    <name type="scientific">Nephila pilipes</name>
    <name type="common">Giant wood spider</name>
    <name type="synonym">Nephila maculata</name>
    <dbReference type="NCBI Taxonomy" id="299642"/>
    <lineage>
        <taxon>Eukaryota</taxon>
        <taxon>Metazoa</taxon>
        <taxon>Ecdysozoa</taxon>
        <taxon>Arthropoda</taxon>
        <taxon>Chelicerata</taxon>
        <taxon>Arachnida</taxon>
        <taxon>Araneae</taxon>
        <taxon>Araneomorphae</taxon>
        <taxon>Entelegynae</taxon>
        <taxon>Araneoidea</taxon>
        <taxon>Nephilidae</taxon>
        <taxon>Nephila</taxon>
    </lineage>
</organism>
<dbReference type="InterPro" id="IPR050726">
    <property type="entry name" value="mGluR"/>
</dbReference>
<evidence type="ECO:0000313" key="8">
    <source>
        <dbReference type="EMBL" id="GFT40950.1"/>
    </source>
</evidence>
<evidence type="ECO:0000256" key="5">
    <source>
        <dbReference type="ARBA" id="ARBA00023170"/>
    </source>
</evidence>
<evidence type="ECO:0000256" key="3">
    <source>
        <dbReference type="ARBA" id="ARBA00022989"/>
    </source>
</evidence>
<keyword evidence="2" id="KW-0812">Transmembrane</keyword>
<feature type="domain" description="Receptor ligand binding region" evidence="7">
    <location>
        <begin position="51"/>
        <end position="147"/>
    </location>
</feature>
<evidence type="ECO:0000259" key="7">
    <source>
        <dbReference type="Pfam" id="PF01094"/>
    </source>
</evidence>
<dbReference type="InterPro" id="IPR028082">
    <property type="entry name" value="Peripla_BP_I"/>
</dbReference>
<dbReference type="PANTHER" id="PTHR24060">
    <property type="entry name" value="METABOTROPIC GLUTAMATE RECEPTOR"/>
    <property type="match status" value="1"/>
</dbReference>
<dbReference type="AlphaFoldDB" id="A0A8X6NZ27"/>
<evidence type="ECO:0000256" key="6">
    <source>
        <dbReference type="ARBA" id="ARBA00023180"/>
    </source>
</evidence>